<dbReference type="EMBL" id="BQXS01010797">
    <property type="protein sequence ID" value="GKT34339.1"/>
    <property type="molecule type" value="Genomic_DNA"/>
</dbReference>
<organism evidence="2 3">
    <name type="scientific">Aduncisulcus paluster</name>
    <dbReference type="NCBI Taxonomy" id="2918883"/>
    <lineage>
        <taxon>Eukaryota</taxon>
        <taxon>Metamonada</taxon>
        <taxon>Carpediemonas-like organisms</taxon>
        <taxon>Aduncisulcus</taxon>
    </lineage>
</organism>
<name>A0ABQ5KP89_9EUKA</name>
<keyword evidence="3" id="KW-1185">Reference proteome</keyword>
<gene>
    <name evidence="2" type="ORF">ADUPG1_007707</name>
</gene>
<feature type="compositionally biased region" description="Acidic residues" evidence="1">
    <location>
        <begin position="100"/>
        <end position="111"/>
    </location>
</feature>
<evidence type="ECO:0000313" key="3">
    <source>
        <dbReference type="Proteomes" id="UP001057375"/>
    </source>
</evidence>
<evidence type="ECO:0000313" key="2">
    <source>
        <dbReference type="EMBL" id="GKT34339.1"/>
    </source>
</evidence>
<comment type="caution">
    <text evidence="2">The sequence shown here is derived from an EMBL/GenBank/DDBJ whole genome shotgun (WGS) entry which is preliminary data.</text>
</comment>
<feature type="region of interest" description="Disordered" evidence="1">
    <location>
        <begin position="90"/>
        <end position="111"/>
    </location>
</feature>
<protein>
    <submittedName>
        <fullName evidence="2">Uncharacterized protein</fullName>
    </submittedName>
</protein>
<sequence>MIFPSSIGDSSSALTSDRALFTLCFECLSLFVQHECACMSSDFGDADHDENNDCSKLTLDESSLKKLIERSLRQSMYDLIERTGGGVEAMFDQGTYGTDEIGEEKKEEEEK</sequence>
<accession>A0ABQ5KP89</accession>
<proteinExistence type="predicted"/>
<reference evidence="2" key="1">
    <citation type="submission" date="2022-03" db="EMBL/GenBank/DDBJ databases">
        <title>Draft genome sequence of Aduncisulcus paluster, a free-living microaerophilic Fornicata.</title>
        <authorList>
            <person name="Yuyama I."/>
            <person name="Kume K."/>
            <person name="Tamura T."/>
            <person name="Inagaki Y."/>
            <person name="Hashimoto T."/>
        </authorList>
    </citation>
    <scope>NUCLEOTIDE SEQUENCE</scope>
    <source>
        <strain evidence="2">NY0171</strain>
    </source>
</reference>
<evidence type="ECO:0000256" key="1">
    <source>
        <dbReference type="SAM" id="MobiDB-lite"/>
    </source>
</evidence>
<dbReference type="Proteomes" id="UP001057375">
    <property type="component" value="Unassembled WGS sequence"/>
</dbReference>